<dbReference type="GO" id="GO:0016829">
    <property type="term" value="F:lyase activity"/>
    <property type="evidence" value="ECO:0007669"/>
    <property type="project" value="UniProtKB-UniRule"/>
</dbReference>
<dbReference type="PIRSF" id="PIRSF006320">
    <property type="entry name" value="Elb2"/>
    <property type="match status" value="1"/>
</dbReference>
<name>A0AB39UXC5_9GAMM</name>
<comment type="function">
    <text evidence="1">Displays glyoxalase activity, catalyzing the conversion of glyoxal to glycolate.</text>
</comment>
<accession>A0AB39UXC5</accession>
<dbReference type="InterPro" id="IPR026041">
    <property type="entry name" value="ElbB"/>
</dbReference>
<dbReference type="PANTHER" id="PTHR10224:SF12">
    <property type="entry name" value="GLYOXALASE ELBB"/>
    <property type="match status" value="1"/>
</dbReference>
<reference evidence="2" key="1">
    <citation type="submission" date="2024-05" db="EMBL/GenBank/DDBJ databases">
        <title>Genome sequencing of novel strain.</title>
        <authorList>
            <person name="Ganbat D."/>
            <person name="Ganbat S."/>
            <person name="Lee S.-J."/>
        </authorList>
    </citation>
    <scope>NUCLEOTIDE SEQUENCE</scope>
    <source>
        <strain evidence="2">SMD15-11</strain>
    </source>
</reference>
<sequence>MTDVAVVLSGCGFLDGAEIHESVMTLLALDSHELSYQCFAPDKPQQDVVNHYTKTPADEQRNVLTEAARIARGAIHPLSELDPAQFRAIVFPGGYGAAKNLCDFAVNGTGMQLDPEVERVARAFAEAGKPAGYICIAPAMIPRIYPAGVRCTIGTDTETAAALQAMGAEHQNCPVDDIVADERYKVVSTPAYMLARRISEAGAGIEKLVRQIRDWL</sequence>
<gene>
    <name evidence="2" type="primary">elbB</name>
    <name evidence="2" type="ORF">AAIA72_02280</name>
</gene>
<proteinExistence type="inferred from homology"/>
<dbReference type="PANTHER" id="PTHR10224">
    <property type="entry name" value="ES1 PROTEIN HOMOLOG, MITOCHONDRIAL"/>
    <property type="match status" value="1"/>
</dbReference>
<dbReference type="Gene3D" id="3.40.50.880">
    <property type="match status" value="1"/>
</dbReference>
<dbReference type="InterPro" id="IPR029062">
    <property type="entry name" value="Class_I_gatase-like"/>
</dbReference>
<dbReference type="AlphaFoldDB" id="A0AB39UXC5"/>
<organism evidence="2">
    <name type="scientific">Thermohahella caldifontis</name>
    <dbReference type="NCBI Taxonomy" id="3142973"/>
    <lineage>
        <taxon>Bacteria</taxon>
        <taxon>Pseudomonadati</taxon>
        <taxon>Pseudomonadota</taxon>
        <taxon>Gammaproteobacteria</taxon>
        <taxon>Oceanospirillales</taxon>
        <taxon>Hahellaceae</taxon>
        <taxon>Thermohahella</taxon>
    </lineage>
</organism>
<dbReference type="KEGG" id="tcd:AAIA72_02280"/>
<dbReference type="RefSeq" id="WP_369601838.1">
    <property type="nucleotide sequence ID" value="NZ_CP154858.1"/>
</dbReference>
<evidence type="ECO:0000313" key="2">
    <source>
        <dbReference type="EMBL" id="XDT72835.1"/>
    </source>
</evidence>
<protein>
    <recommendedName>
        <fullName evidence="1">Glyoxalase</fullName>
    </recommendedName>
</protein>
<keyword evidence="1 2" id="KW-0456">Lyase</keyword>
<comment type="catalytic activity">
    <reaction evidence="1">
        <text>glyoxal + H2O = glycolate + H(+)</text>
        <dbReference type="Rhea" id="RHEA:51672"/>
        <dbReference type="ChEBI" id="CHEBI:15377"/>
        <dbReference type="ChEBI" id="CHEBI:15378"/>
        <dbReference type="ChEBI" id="CHEBI:29805"/>
        <dbReference type="ChEBI" id="CHEBI:34779"/>
    </reaction>
</comment>
<comment type="similarity">
    <text evidence="1">Belongs to the peptidase C56 family.</text>
</comment>
<dbReference type="CDD" id="cd03133">
    <property type="entry name" value="GATase1_ES1"/>
    <property type="match status" value="1"/>
</dbReference>
<dbReference type="SUPFAM" id="SSF52317">
    <property type="entry name" value="Class I glutamine amidotransferase-like"/>
    <property type="match status" value="1"/>
</dbReference>
<dbReference type="NCBIfam" id="NF008747">
    <property type="entry name" value="PRK11780.1"/>
    <property type="match status" value="1"/>
</dbReference>
<evidence type="ECO:0000256" key="1">
    <source>
        <dbReference type="PIRNR" id="PIRNR006320"/>
    </source>
</evidence>
<dbReference type="EMBL" id="CP154858">
    <property type="protein sequence ID" value="XDT72835.1"/>
    <property type="molecule type" value="Genomic_DNA"/>
</dbReference>